<dbReference type="CDD" id="cd03230">
    <property type="entry name" value="ABC_DR_subfamily_A"/>
    <property type="match status" value="1"/>
</dbReference>
<dbReference type="Pfam" id="PF00005">
    <property type="entry name" value="ABC_tran"/>
    <property type="match status" value="1"/>
</dbReference>
<dbReference type="SMART" id="SM00382">
    <property type="entry name" value="AAA"/>
    <property type="match status" value="1"/>
</dbReference>
<keyword evidence="5" id="KW-1185">Reference proteome</keyword>
<dbReference type="PANTHER" id="PTHR43613:SF1">
    <property type="entry name" value="ABC TRANSPORTER, ATP-BINDING PROTEIN"/>
    <property type="match status" value="1"/>
</dbReference>
<evidence type="ECO:0000256" key="1">
    <source>
        <dbReference type="ARBA" id="ARBA00022741"/>
    </source>
</evidence>
<dbReference type="GO" id="GO:0005524">
    <property type="term" value="F:ATP binding"/>
    <property type="evidence" value="ECO:0007669"/>
    <property type="project" value="UniProtKB-KW"/>
</dbReference>
<reference evidence="4 5" key="1">
    <citation type="journal article" date="2014" name="PLoS Genet.">
        <title>Phylogenetically driven sequencing of extremely halophilic archaea reveals strategies for static and dynamic osmo-response.</title>
        <authorList>
            <person name="Becker E.A."/>
            <person name="Seitzer P.M."/>
            <person name="Tritt A."/>
            <person name="Larsen D."/>
            <person name="Krusor M."/>
            <person name="Yao A.I."/>
            <person name="Wu D."/>
            <person name="Madern D."/>
            <person name="Eisen J.A."/>
            <person name="Darling A.E."/>
            <person name="Facciotti M.T."/>
        </authorList>
    </citation>
    <scope>NUCLEOTIDE SEQUENCE [LARGE SCALE GENOMIC DNA]</scope>
    <source>
        <strain evidence="4 5">GA33</strain>
    </source>
</reference>
<dbReference type="eggNOG" id="arCOG00194">
    <property type="taxonomic scope" value="Archaea"/>
</dbReference>
<gene>
    <name evidence="4" type="ORF">C496_06297</name>
</gene>
<dbReference type="Gene3D" id="3.40.50.300">
    <property type="entry name" value="P-loop containing nucleotide triphosphate hydrolases"/>
    <property type="match status" value="1"/>
</dbReference>
<dbReference type="STRING" id="1114856.GCA_000383975_01026"/>
<name>L9W0R5_9EURY</name>
<feature type="domain" description="ABC transporter" evidence="3">
    <location>
        <begin position="9"/>
        <end position="230"/>
    </location>
</feature>
<protein>
    <submittedName>
        <fullName evidence="4">ABC-type transport system ATP-binding protein</fullName>
    </submittedName>
</protein>
<dbReference type="PANTHER" id="PTHR43613">
    <property type="entry name" value="ABC TRANSPORTER, ATP-BINDING PROTEIN"/>
    <property type="match status" value="1"/>
</dbReference>
<dbReference type="Proteomes" id="UP000011599">
    <property type="component" value="Unassembled WGS sequence"/>
</dbReference>
<comment type="caution">
    <text evidence="4">The sequence shown here is derived from an EMBL/GenBank/DDBJ whole genome shotgun (WGS) entry which is preliminary data.</text>
</comment>
<dbReference type="AlphaFoldDB" id="L9W0R5"/>
<dbReference type="GO" id="GO:0016887">
    <property type="term" value="F:ATP hydrolysis activity"/>
    <property type="evidence" value="ECO:0007669"/>
    <property type="project" value="InterPro"/>
</dbReference>
<dbReference type="EMBL" id="AOHW01000022">
    <property type="protein sequence ID" value="ELY42922.1"/>
    <property type="molecule type" value="Genomic_DNA"/>
</dbReference>
<keyword evidence="2 4" id="KW-0067">ATP-binding</keyword>
<dbReference type="PATRIC" id="fig|1114856.3.peg.1313"/>
<dbReference type="PROSITE" id="PS50893">
    <property type="entry name" value="ABC_TRANSPORTER_2"/>
    <property type="match status" value="1"/>
</dbReference>
<sequence>MVAVSDTVVTAREVRKSFDDEAVLESVDLTVEDNEILLLMGPNGVGKSVLLSCLAGSGRPTAGSIDVFGEPATARADTTSFLLQDALCHGKLTGRENVDFYRRLHPAFTDDWQRLVDRFGIDGDLEKRLEDYSGGMTRKLELSIAASIDVPIYLYDEPTAALDLTTIQTVHELFREQQAAGKTLVVASHRPMDADVADRIAFLATDGIVATGRPDDLLASLPPILETGTANTNALATAIEGEPYAVAGNVRGFLDEDRAGDSRDTDAGGRDAAALVADAAAATGIETDDLALVEPTYTDLFNYYTESGPDQDEEFR</sequence>
<evidence type="ECO:0000259" key="3">
    <source>
        <dbReference type="PROSITE" id="PS50893"/>
    </source>
</evidence>
<dbReference type="SUPFAM" id="SSF52540">
    <property type="entry name" value="P-loop containing nucleoside triphosphate hydrolases"/>
    <property type="match status" value="1"/>
</dbReference>
<dbReference type="InterPro" id="IPR003439">
    <property type="entry name" value="ABC_transporter-like_ATP-bd"/>
</dbReference>
<accession>L9W0R5</accession>
<evidence type="ECO:0000313" key="4">
    <source>
        <dbReference type="EMBL" id="ELY42922.1"/>
    </source>
</evidence>
<dbReference type="InterPro" id="IPR003593">
    <property type="entry name" value="AAA+_ATPase"/>
</dbReference>
<keyword evidence="1" id="KW-0547">Nucleotide-binding</keyword>
<proteinExistence type="predicted"/>
<evidence type="ECO:0000313" key="5">
    <source>
        <dbReference type="Proteomes" id="UP000011599"/>
    </source>
</evidence>
<evidence type="ECO:0000256" key="2">
    <source>
        <dbReference type="ARBA" id="ARBA00022840"/>
    </source>
</evidence>
<dbReference type="InterPro" id="IPR027417">
    <property type="entry name" value="P-loop_NTPase"/>
</dbReference>
<organism evidence="4 5">
    <name type="scientific">Natronorubrum tibetense GA33</name>
    <dbReference type="NCBI Taxonomy" id="1114856"/>
    <lineage>
        <taxon>Archaea</taxon>
        <taxon>Methanobacteriati</taxon>
        <taxon>Methanobacteriota</taxon>
        <taxon>Stenosarchaea group</taxon>
        <taxon>Halobacteria</taxon>
        <taxon>Halobacteriales</taxon>
        <taxon>Natrialbaceae</taxon>
        <taxon>Natronorubrum</taxon>
    </lineage>
</organism>